<accession>A0A4R0KL55</accession>
<dbReference type="GO" id="GO:0003676">
    <property type="term" value="F:nucleic acid binding"/>
    <property type="evidence" value="ECO:0007669"/>
    <property type="project" value="InterPro"/>
</dbReference>
<dbReference type="Pfam" id="PF11645">
    <property type="entry name" value="PDDEXK_5"/>
    <property type="match status" value="1"/>
</dbReference>
<evidence type="ECO:0000313" key="2">
    <source>
        <dbReference type="EMBL" id="TCC60999.1"/>
    </source>
</evidence>
<dbReference type="InterPro" id="IPR021671">
    <property type="entry name" value="PD(D/E)XK_Endonuc"/>
</dbReference>
<dbReference type="AlphaFoldDB" id="A0A4R0KL55"/>
<proteinExistence type="predicted"/>
<gene>
    <name evidence="2" type="ORF">E0H73_17225</name>
</gene>
<dbReference type="RefSeq" id="WP_131356846.1">
    <property type="nucleotide sequence ID" value="NZ_SJKB01000005.1"/>
</dbReference>
<dbReference type="EMBL" id="SJKB01000005">
    <property type="protein sequence ID" value="TCC60999.1"/>
    <property type="molecule type" value="Genomic_DNA"/>
</dbReference>
<organism evidence="2 3">
    <name type="scientific">Kribbella pittospori</name>
    <dbReference type="NCBI Taxonomy" id="722689"/>
    <lineage>
        <taxon>Bacteria</taxon>
        <taxon>Bacillati</taxon>
        <taxon>Actinomycetota</taxon>
        <taxon>Actinomycetes</taxon>
        <taxon>Propionibacteriales</taxon>
        <taxon>Kribbellaceae</taxon>
        <taxon>Kribbella</taxon>
    </lineage>
</organism>
<comment type="caution">
    <text evidence="2">The sequence shown here is derived from an EMBL/GenBank/DDBJ whole genome shotgun (WGS) entry which is preliminary data.</text>
</comment>
<dbReference type="Gene3D" id="3.40.1350.10">
    <property type="match status" value="1"/>
</dbReference>
<dbReference type="OrthoDB" id="3357452at2"/>
<keyword evidence="3" id="KW-1185">Reference proteome</keyword>
<protein>
    <recommendedName>
        <fullName evidence="1">PD(D/E)XK endonuclease domain-containing protein</fullName>
    </recommendedName>
</protein>
<sequence length="259" mass="28508">MNTTGERRTWTDVELCEAVQTNASWRAVARALGLKGTSAGTIRSLQRHASRLDLDTNHFTGQRRWSDRQLRAAMRESTCWADVFAGLGIGDSPETRVRIKGHAVRLGLDCTPLKPSQPPSLAGEVFDQPVRPEMLRTAAPGLAMAWFALRGCEVALPVEPQAYDLLVTTTKGIQRVQVKTCAARDGKGHWSVGIGRRPYVLDKSAGKMPYDPDSIDLFFIVLGEGDIFVIPSSVLAGRVRIYAETYVHYRVGDASSLLR</sequence>
<evidence type="ECO:0000313" key="3">
    <source>
        <dbReference type="Proteomes" id="UP000291144"/>
    </source>
</evidence>
<dbReference type="InterPro" id="IPR011856">
    <property type="entry name" value="tRNA_endonuc-like_dom_sf"/>
</dbReference>
<evidence type="ECO:0000259" key="1">
    <source>
        <dbReference type="Pfam" id="PF11645"/>
    </source>
</evidence>
<name>A0A4R0KL55_9ACTN</name>
<feature type="domain" description="PD(D/E)XK endonuclease" evidence="1">
    <location>
        <begin position="144"/>
        <end position="233"/>
    </location>
</feature>
<dbReference type="Proteomes" id="UP000291144">
    <property type="component" value="Unassembled WGS sequence"/>
</dbReference>
<reference evidence="2 3" key="1">
    <citation type="submission" date="2019-02" db="EMBL/GenBank/DDBJ databases">
        <title>Kribbella capetownensis sp. nov. and Kribbella speibonae sp. nov., isolated from soil.</title>
        <authorList>
            <person name="Curtis S.M."/>
            <person name="Norton I."/>
            <person name="Everest G.J."/>
            <person name="Meyers P.R."/>
        </authorList>
    </citation>
    <scope>NUCLEOTIDE SEQUENCE [LARGE SCALE GENOMIC DNA]</scope>
    <source>
        <strain evidence="2 3">NRRL B-24813</strain>
    </source>
</reference>